<name>A0A0A2V4E9_PARBA</name>
<dbReference type="EMBL" id="KN294006">
    <property type="protein sequence ID" value="KGQ01207.1"/>
    <property type="molecule type" value="Genomic_DNA"/>
</dbReference>
<dbReference type="HOGENOM" id="CLU_930969_0_0_1"/>
<dbReference type="RefSeq" id="XP_015702755.1">
    <property type="nucleotide sequence ID" value="XM_015847605.1"/>
</dbReference>
<reference evidence="1 2" key="1">
    <citation type="journal article" date="2011" name="PLoS Genet.">
        <title>Comparative genomic analysis of human fungal pathogens causing paracoccidioidomycosis.</title>
        <authorList>
            <person name="Desjardins C.A."/>
            <person name="Champion M.D."/>
            <person name="Holder J.W."/>
            <person name="Muszewska A."/>
            <person name="Goldberg J."/>
            <person name="Bailao A.M."/>
            <person name="Brigido M.M."/>
            <person name="Ferreira M.E."/>
            <person name="Garcia A.M."/>
            <person name="Grynberg M."/>
            <person name="Gujja S."/>
            <person name="Heiman D.I."/>
            <person name="Henn M.R."/>
            <person name="Kodira C.D."/>
            <person name="Leon-Narvaez H."/>
            <person name="Longo L.V."/>
            <person name="Ma L.J."/>
            <person name="Malavazi I."/>
            <person name="Matsuo A.L."/>
            <person name="Morais F.V."/>
            <person name="Pereira M."/>
            <person name="Rodriguez-Brito S."/>
            <person name="Sakthikumar S."/>
            <person name="Salem-Izacc S.M."/>
            <person name="Sykes S.M."/>
            <person name="Teixeira M.M."/>
            <person name="Vallejo M.C."/>
            <person name="Walter M.E."/>
            <person name="Yandava C."/>
            <person name="Young S."/>
            <person name="Zeng Q."/>
            <person name="Zucker J."/>
            <person name="Felipe M.S."/>
            <person name="Goldman G.H."/>
            <person name="Haas B.J."/>
            <person name="McEwen J.G."/>
            <person name="Nino-Vega G."/>
            <person name="Puccia R."/>
            <person name="San-Blas G."/>
            <person name="Soares C.M."/>
            <person name="Birren B.W."/>
            <person name="Cuomo C.A."/>
        </authorList>
    </citation>
    <scope>NUCLEOTIDE SEQUENCE [LARGE SCALE GENOMIC DNA]</scope>
    <source>
        <strain evidence="2">ATCC MYA-826 / Pb01</strain>
    </source>
</reference>
<sequence length="299" mass="33109">MVNVIGERRRMWLTVRRRLYHDVDEDFSMTPCDRDKLTNSSARVVPESGTEGLLWTSVPYVATNNVSQIYSHGVSISPHWLRFGSAIATIGYAPGAFLKFACRSPITNILLVCRWPCGGWWLKISTEHKAKQNATSDDFHTEVPLMNTLAFTKDSGSAEKANGSSLMLQGPFSKPPITSQLNLWALEAWSNLVNGQIGISQNSGSIFSLQRVRVVQPLHPHDAPPVPTSKKAAAGLVEMHDNFPRSSSWLKIKETVVLLLLDTRQQKQKGPLLLSPALDILKISPYSDRPLSLPSDLAI</sequence>
<proteinExistence type="predicted"/>
<dbReference type="VEuPathDB" id="FungiDB:PAAG_12065"/>
<keyword evidence="2" id="KW-1185">Reference proteome</keyword>
<dbReference type="GeneID" id="9095713"/>
<accession>A0A0A2V4E9</accession>
<organism evidence="1 2">
    <name type="scientific">Paracoccidioides lutzii (strain ATCC MYA-826 / Pb01)</name>
    <name type="common">Paracoccidioides brasiliensis</name>
    <dbReference type="NCBI Taxonomy" id="502779"/>
    <lineage>
        <taxon>Eukaryota</taxon>
        <taxon>Fungi</taxon>
        <taxon>Dikarya</taxon>
        <taxon>Ascomycota</taxon>
        <taxon>Pezizomycotina</taxon>
        <taxon>Eurotiomycetes</taxon>
        <taxon>Eurotiomycetidae</taxon>
        <taxon>Onygenales</taxon>
        <taxon>Ajellomycetaceae</taxon>
        <taxon>Paracoccidioides</taxon>
    </lineage>
</organism>
<dbReference type="KEGG" id="pbl:PAAG_12065"/>
<protein>
    <submittedName>
        <fullName evidence="1">Uncharacterized protein</fullName>
    </submittedName>
</protein>
<dbReference type="AlphaFoldDB" id="A0A0A2V4E9"/>
<dbReference type="Proteomes" id="UP000002059">
    <property type="component" value="Partially assembled WGS sequence"/>
</dbReference>
<evidence type="ECO:0000313" key="1">
    <source>
        <dbReference type="EMBL" id="KGQ01207.1"/>
    </source>
</evidence>
<gene>
    <name evidence="1" type="ORF">PAAG_12065</name>
</gene>
<evidence type="ECO:0000313" key="2">
    <source>
        <dbReference type="Proteomes" id="UP000002059"/>
    </source>
</evidence>